<organism evidence="2 3">
    <name type="scientific">Mizuhopecten yessoensis</name>
    <name type="common">Japanese scallop</name>
    <name type="synonym">Patinopecten yessoensis</name>
    <dbReference type="NCBI Taxonomy" id="6573"/>
    <lineage>
        <taxon>Eukaryota</taxon>
        <taxon>Metazoa</taxon>
        <taxon>Spiralia</taxon>
        <taxon>Lophotrochozoa</taxon>
        <taxon>Mollusca</taxon>
        <taxon>Bivalvia</taxon>
        <taxon>Autobranchia</taxon>
        <taxon>Pteriomorphia</taxon>
        <taxon>Pectinida</taxon>
        <taxon>Pectinoidea</taxon>
        <taxon>Pectinidae</taxon>
        <taxon>Mizuhopecten</taxon>
    </lineage>
</organism>
<feature type="transmembrane region" description="Helical" evidence="1">
    <location>
        <begin position="43"/>
        <end position="67"/>
    </location>
</feature>
<protein>
    <submittedName>
        <fullName evidence="2">Uncharacterized protein</fullName>
    </submittedName>
</protein>
<dbReference type="AlphaFoldDB" id="A0A210PXW7"/>
<dbReference type="EMBL" id="NEDP02005409">
    <property type="protein sequence ID" value="OWF41323.1"/>
    <property type="molecule type" value="Genomic_DNA"/>
</dbReference>
<dbReference type="Proteomes" id="UP000242188">
    <property type="component" value="Unassembled WGS sequence"/>
</dbReference>
<evidence type="ECO:0000256" key="1">
    <source>
        <dbReference type="SAM" id="Phobius"/>
    </source>
</evidence>
<sequence length="214" mass="24146">MAFRGTNDCNCTHHFGNITNGDYNMTRTGPQVDTESKYDSIGALHFIVAVIAVYGVAVIGVFILGHFRRRGKHVNRDLDRQANYFLKQMPTIRESIEKRQRLSSIHQLLPNDLSYADDKNRLAVLGDGILKYISIPLLTNEAGGKLTNEKTPNRQETELELGYIGTINERSSSVSSWSEVIKEVDEETNDDLEDDVFMNSCERTSLGVDIYIKN</sequence>
<comment type="caution">
    <text evidence="2">The sequence shown here is derived from an EMBL/GenBank/DDBJ whole genome shotgun (WGS) entry which is preliminary data.</text>
</comment>
<keyword evidence="1" id="KW-1133">Transmembrane helix</keyword>
<name>A0A210PXW7_MIZYE</name>
<keyword evidence="1" id="KW-0812">Transmembrane</keyword>
<evidence type="ECO:0000313" key="3">
    <source>
        <dbReference type="Proteomes" id="UP000242188"/>
    </source>
</evidence>
<keyword evidence="1" id="KW-0472">Membrane</keyword>
<reference evidence="2 3" key="1">
    <citation type="journal article" date="2017" name="Nat. Ecol. Evol.">
        <title>Scallop genome provides insights into evolution of bilaterian karyotype and development.</title>
        <authorList>
            <person name="Wang S."/>
            <person name="Zhang J."/>
            <person name="Jiao W."/>
            <person name="Li J."/>
            <person name="Xun X."/>
            <person name="Sun Y."/>
            <person name="Guo X."/>
            <person name="Huan P."/>
            <person name="Dong B."/>
            <person name="Zhang L."/>
            <person name="Hu X."/>
            <person name="Sun X."/>
            <person name="Wang J."/>
            <person name="Zhao C."/>
            <person name="Wang Y."/>
            <person name="Wang D."/>
            <person name="Huang X."/>
            <person name="Wang R."/>
            <person name="Lv J."/>
            <person name="Li Y."/>
            <person name="Zhang Z."/>
            <person name="Liu B."/>
            <person name="Lu W."/>
            <person name="Hui Y."/>
            <person name="Liang J."/>
            <person name="Zhou Z."/>
            <person name="Hou R."/>
            <person name="Li X."/>
            <person name="Liu Y."/>
            <person name="Li H."/>
            <person name="Ning X."/>
            <person name="Lin Y."/>
            <person name="Zhao L."/>
            <person name="Xing Q."/>
            <person name="Dou J."/>
            <person name="Li Y."/>
            <person name="Mao J."/>
            <person name="Guo H."/>
            <person name="Dou H."/>
            <person name="Li T."/>
            <person name="Mu C."/>
            <person name="Jiang W."/>
            <person name="Fu Q."/>
            <person name="Fu X."/>
            <person name="Miao Y."/>
            <person name="Liu J."/>
            <person name="Yu Q."/>
            <person name="Li R."/>
            <person name="Liao H."/>
            <person name="Li X."/>
            <person name="Kong Y."/>
            <person name="Jiang Z."/>
            <person name="Chourrout D."/>
            <person name="Li R."/>
            <person name="Bao Z."/>
        </authorList>
    </citation>
    <scope>NUCLEOTIDE SEQUENCE [LARGE SCALE GENOMIC DNA]</scope>
    <source>
        <strain evidence="2 3">PY_sf001</strain>
    </source>
</reference>
<gene>
    <name evidence="2" type="ORF">KP79_PYT06081</name>
</gene>
<accession>A0A210PXW7</accession>
<evidence type="ECO:0000313" key="2">
    <source>
        <dbReference type="EMBL" id="OWF41323.1"/>
    </source>
</evidence>
<keyword evidence="3" id="KW-1185">Reference proteome</keyword>
<proteinExistence type="predicted"/>